<accession>A0A9P6DA99</accession>
<evidence type="ECO:0000313" key="3">
    <source>
        <dbReference type="Proteomes" id="UP000807025"/>
    </source>
</evidence>
<dbReference type="AlphaFoldDB" id="A0A9P6DA99"/>
<keyword evidence="3" id="KW-1185">Reference proteome</keyword>
<feature type="region of interest" description="Disordered" evidence="1">
    <location>
        <begin position="1"/>
        <end position="30"/>
    </location>
</feature>
<name>A0A9P6DA99_PLEER</name>
<protein>
    <submittedName>
        <fullName evidence="2">Uncharacterized protein</fullName>
    </submittedName>
</protein>
<comment type="caution">
    <text evidence="2">The sequence shown here is derived from an EMBL/GenBank/DDBJ whole genome shotgun (WGS) entry which is preliminary data.</text>
</comment>
<dbReference type="Proteomes" id="UP000807025">
    <property type="component" value="Unassembled WGS sequence"/>
</dbReference>
<organism evidence="2 3">
    <name type="scientific">Pleurotus eryngii</name>
    <name type="common">Boletus of the steppes</name>
    <dbReference type="NCBI Taxonomy" id="5323"/>
    <lineage>
        <taxon>Eukaryota</taxon>
        <taxon>Fungi</taxon>
        <taxon>Dikarya</taxon>
        <taxon>Basidiomycota</taxon>
        <taxon>Agaricomycotina</taxon>
        <taxon>Agaricomycetes</taxon>
        <taxon>Agaricomycetidae</taxon>
        <taxon>Agaricales</taxon>
        <taxon>Pleurotineae</taxon>
        <taxon>Pleurotaceae</taxon>
        <taxon>Pleurotus</taxon>
    </lineage>
</organism>
<sequence>MPKTSVIGIPAPQNMQPPSQPKPLNSRPGSLNDRVLTIRLKILSHVVPAARSNAQVVRGNVVEGATTQPSRSVSTWYVMISVSILFGLTQASCLDELSDHTATRPMMATCAQPKRCLLANYVRREAVFLTDYLQDAMVTPSPTCDSNADEVEIIQAPPSHRTRFFAHRPRYHHLAAPAIRATPVRKIIGFKPVLPSQSSVHRRGEVKSKPQKLQNF</sequence>
<evidence type="ECO:0000313" key="2">
    <source>
        <dbReference type="EMBL" id="KAF9488440.1"/>
    </source>
</evidence>
<gene>
    <name evidence="2" type="ORF">BDN71DRAFT_1513041</name>
</gene>
<dbReference type="EMBL" id="MU154713">
    <property type="protein sequence ID" value="KAF9488440.1"/>
    <property type="molecule type" value="Genomic_DNA"/>
</dbReference>
<reference evidence="2" key="1">
    <citation type="submission" date="2020-11" db="EMBL/GenBank/DDBJ databases">
        <authorList>
            <consortium name="DOE Joint Genome Institute"/>
            <person name="Ahrendt S."/>
            <person name="Riley R."/>
            <person name="Andreopoulos W."/>
            <person name="Labutti K."/>
            <person name="Pangilinan J."/>
            <person name="Ruiz-Duenas F.J."/>
            <person name="Barrasa J.M."/>
            <person name="Sanchez-Garcia M."/>
            <person name="Camarero S."/>
            <person name="Miyauchi S."/>
            <person name="Serrano A."/>
            <person name="Linde D."/>
            <person name="Babiker R."/>
            <person name="Drula E."/>
            <person name="Ayuso-Fernandez I."/>
            <person name="Pacheco R."/>
            <person name="Padilla G."/>
            <person name="Ferreira P."/>
            <person name="Barriuso J."/>
            <person name="Kellner H."/>
            <person name="Castanera R."/>
            <person name="Alfaro M."/>
            <person name="Ramirez L."/>
            <person name="Pisabarro A.G."/>
            <person name="Kuo A."/>
            <person name="Tritt A."/>
            <person name="Lipzen A."/>
            <person name="He G."/>
            <person name="Yan M."/>
            <person name="Ng V."/>
            <person name="Cullen D."/>
            <person name="Martin F."/>
            <person name="Rosso M.-N."/>
            <person name="Henrissat B."/>
            <person name="Hibbett D."/>
            <person name="Martinez A.T."/>
            <person name="Grigoriev I.V."/>
        </authorList>
    </citation>
    <scope>NUCLEOTIDE SEQUENCE</scope>
    <source>
        <strain evidence="2">ATCC 90797</strain>
    </source>
</reference>
<evidence type="ECO:0000256" key="1">
    <source>
        <dbReference type="SAM" id="MobiDB-lite"/>
    </source>
</evidence>
<proteinExistence type="predicted"/>